<comment type="pathway">
    <text evidence="3 14">Nucleotide-sugar biosynthesis; GDP-alpha-D-mannose biosynthesis; alpha-D-mannose 1-phosphate from D-fructose 6-phosphate: step 1/2.</text>
</comment>
<keyword evidence="7 11" id="KW-0479">Metal-binding</keyword>
<evidence type="ECO:0000256" key="10">
    <source>
        <dbReference type="PIRSR" id="PIRSR001480-1"/>
    </source>
</evidence>
<dbReference type="PRINTS" id="PR00714">
    <property type="entry name" value="MAN6PISMRASE"/>
</dbReference>
<dbReference type="InterPro" id="IPR046458">
    <property type="entry name" value="PMI_typeI_hel"/>
</dbReference>
<evidence type="ECO:0000256" key="5">
    <source>
        <dbReference type="ARBA" id="ARBA00011956"/>
    </source>
</evidence>
<dbReference type="GO" id="GO:0005975">
    <property type="term" value="P:carbohydrate metabolic process"/>
    <property type="evidence" value="ECO:0007669"/>
    <property type="project" value="InterPro"/>
</dbReference>
<evidence type="ECO:0000313" key="19">
    <source>
        <dbReference type="Proteomes" id="UP001338582"/>
    </source>
</evidence>
<evidence type="ECO:0000256" key="1">
    <source>
        <dbReference type="ARBA" id="ARBA00000757"/>
    </source>
</evidence>
<evidence type="ECO:0000256" key="13">
    <source>
        <dbReference type="RuleBase" id="RU004189"/>
    </source>
</evidence>
<dbReference type="InterPro" id="IPR046456">
    <property type="entry name" value="PMI_typeI_C"/>
</dbReference>
<dbReference type="Pfam" id="PF01238">
    <property type="entry name" value="PMI_typeI_C"/>
    <property type="match status" value="1"/>
</dbReference>
<evidence type="ECO:0000256" key="7">
    <source>
        <dbReference type="ARBA" id="ARBA00022723"/>
    </source>
</evidence>
<feature type="domain" description="Phosphomannose isomerase type I helical insertion" evidence="17">
    <location>
        <begin position="172"/>
        <end position="260"/>
    </location>
</feature>
<evidence type="ECO:0000256" key="14">
    <source>
        <dbReference type="RuleBase" id="RU004248"/>
    </source>
</evidence>
<evidence type="ECO:0000256" key="11">
    <source>
        <dbReference type="PIRSR" id="PIRSR001480-2"/>
    </source>
</evidence>
<dbReference type="InterPro" id="IPR001250">
    <property type="entry name" value="Man6P_Isoase-1"/>
</dbReference>
<dbReference type="GO" id="GO:0009298">
    <property type="term" value="P:GDP-mannose biosynthetic process"/>
    <property type="evidence" value="ECO:0007669"/>
    <property type="project" value="InterPro"/>
</dbReference>
<evidence type="ECO:0000256" key="12">
    <source>
        <dbReference type="RuleBase" id="RU000611"/>
    </source>
</evidence>
<dbReference type="RefSeq" id="XP_062879611.1">
    <property type="nucleotide sequence ID" value="XM_063023541.1"/>
</dbReference>
<comment type="similarity">
    <text evidence="4 13">Belongs to the mannose-6-phosphate isomerase type 1 family.</text>
</comment>
<dbReference type="FunFam" id="1.10.441.10:FF:000001">
    <property type="entry name" value="Mannose-6-phosphate isomerase"/>
    <property type="match status" value="1"/>
</dbReference>
<dbReference type="GeneID" id="88175670"/>
<protein>
    <recommendedName>
        <fullName evidence="6 12">Mannose-6-phosphate isomerase</fullName>
        <ecNumber evidence="5 12">5.3.1.8</ecNumber>
    </recommendedName>
</protein>
<feature type="binding site" evidence="11">
    <location>
        <position position="114"/>
    </location>
    <ligand>
        <name>Zn(2+)</name>
        <dbReference type="ChEBI" id="CHEBI:29105"/>
    </ligand>
</feature>
<keyword evidence="19" id="KW-1185">Reference proteome</keyword>
<feature type="binding site" evidence="11">
    <location>
        <position position="112"/>
    </location>
    <ligand>
        <name>Zn(2+)</name>
        <dbReference type="ChEBI" id="CHEBI:29105"/>
    </ligand>
</feature>
<dbReference type="GO" id="GO:0005829">
    <property type="term" value="C:cytosol"/>
    <property type="evidence" value="ECO:0007669"/>
    <property type="project" value="TreeGrafter"/>
</dbReference>
<evidence type="ECO:0000313" key="18">
    <source>
        <dbReference type="EMBL" id="WPK27233.1"/>
    </source>
</evidence>
<sequence length="432" mass="46976">MSGLFRIDCGYQNYDWGKIGSSSAVARFAASSNSSTVVDESKPYAELWMGTHPSVPSKVVEDASLQGKVLRDVVGEDPARYLHPSVIEKFGSDKELPFLFKVLSIEKVLSIQAHPDKALAKQLHANDPKNYPDDNHKPEMAIAVTDFEGFCGFKPLEDIAATIKAVPELSEILGQELSEEFCSGISDNETTNKKLLQKIFGKLMNTSDDVIAAKADSLVQRASSDAASLDALAPGLADLIQRLNKQFPQDIGLFCGCLLLNHVRLNAGEAMFLQAKDPHAYISGDIIECMAASDNVVRAGFTPKFKDVENLVEMLTYAYGDVEKQKMPLLPFAKSRGEAKKSVLYNPPIAEFAVLQTIFDAKAGEKQEFDAFDGPSIVIATSGTGKISVKGDDSVKTVETGYVFFVAPGTEIELESTSSTEPFTTYRAFVEA</sequence>
<evidence type="ECO:0000256" key="3">
    <source>
        <dbReference type="ARBA" id="ARBA00004666"/>
    </source>
</evidence>
<dbReference type="AlphaFoldDB" id="A0AAX4HF37"/>
<dbReference type="CDD" id="cd07011">
    <property type="entry name" value="cupin_PMI_type_I_N"/>
    <property type="match status" value="1"/>
</dbReference>
<feature type="binding site" evidence="11">
    <location>
        <position position="279"/>
    </location>
    <ligand>
        <name>Zn(2+)</name>
        <dbReference type="ChEBI" id="CHEBI:29105"/>
    </ligand>
</feature>
<dbReference type="Gene3D" id="2.60.120.10">
    <property type="entry name" value="Jelly Rolls"/>
    <property type="match status" value="2"/>
</dbReference>
<keyword evidence="8 11" id="KW-0862">Zinc</keyword>
<dbReference type="PROSITE" id="PS00965">
    <property type="entry name" value="PMI_I_1"/>
    <property type="match status" value="1"/>
</dbReference>
<dbReference type="PIRSF" id="PIRSF001480">
    <property type="entry name" value="Mannose-6-phosphate_isomerase"/>
    <property type="match status" value="1"/>
</dbReference>
<dbReference type="InterPro" id="IPR016305">
    <property type="entry name" value="Mannose-6-P_Isomerase"/>
</dbReference>
<dbReference type="SUPFAM" id="SSF51182">
    <property type="entry name" value="RmlC-like cupins"/>
    <property type="match status" value="1"/>
</dbReference>
<evidence type="ECO:0000259" key="16">
    <source>
        <dbReference type="Pfam" id="PF20511"/>
    </source>
</evidence>
<feature type="domain" description="Phosphomannose isomerase type I catalytic" evidence="16">
    <location>
        <begin position="4"/>
        <end position="156"/>
    </location>
</feature>
<dbReference type="Pfam" id="PF20512">
    <property type="entry name" value="PMI_typeI_hel"/>
    <property type="match status" value="1"/>
</dbReference>
<dbReference type="Pfam" id="PF20511">
    <property type="entry name" value="PMI_typeI_cat"/>
    <property type="match status" value="1"/>
</dbReference>
<evidence type="ECO:0000256" key="2">
    <source>
        <dbReference type="ARBA" id="ARBA00002564"/>
    </source>
</evidence>
<dbReference type="EC" id="5.3.1.8" evidence="5 12"/>
<dbReference type="EMBL" id="CP138899">
    <property type="protein sequence ID" value="WPK27233.1"/>
    <property type="molecule type" value="Genomic_DNA"/>
</dbReference>
<evidence type="ECO:0000256" key="8">
    <source>
        <dbReference type="ARBA" id="ARBA00022833"/>
    </source>
</evidence>
<gene>
    <name evidence="18" type="ORF">PUMCH_004610</name>
</gene>
<dbReference type="KEGG" id="asau:88175670"/>
<dbReference type="Gene3D" id="1.10.441.10">
    <property type="entry name" value="Phosphomannose Isomerase, domain 2"/>
    <property type="match status" value="1"/>
</dbReference>
<dbReference type="NCBIfam" id="TIGR00218">
    <property type="entry name" value="manA"/>
    <property type="match status" value="1"/>
</dbReference>
<evidence type="ECO:0000256" key="6">
    <source>
        <dbReference type="ARBA" id="ARBA00018236"/>
    </source>
</evidence>
<keyword evidence="9 12" id="KW-0413">Isomerase</keyword>
<evidence type="ECO:0000259" key="17">
    <source>
        <dbReference type="Pfam" id="PF20512"/>
    </source>
</evidence>
<dbReference type="InterPro" id="IPR011051">
    <property type="entry name" value="RmlC_Cupin_sf"/>
</dbReference>
<comment type="catalytic activity">
    <reaction evidence="1 12">
        <text>D-mannose 6-phosphate = D-fructose 6-phosphate</text>
        <dbReference type="Rhea" id="RHEA:12356"/>
        <dbReference type="ChEBI" id="CHEBI:58735"/>
        <dbReference type="ChEBI" id="CHEBI:61527"/>
        <dbReference type="EC" id="5.3.1.8"/>
    </reaction>
</comment>
<dbReference type="GO" id="GO:0008270">
    <property type="term" value="F:zinc ion binding"/>
    <property type="evidence" value="ECO:0007669"/>
    <property type="project" value="InterPro"/>
</dbReference>
<dbReference type="PANTHER" id="PTHR10309:SF0">
    <property type="entry name" value="MANNOSE-6-PHOSPHATE ISOMERASE"/>
    <property type="match status" value="1"/>
</dbReference>
<accession>A0AAX4HF37</accession>
<dbReference type="GO" id="GO:0004476">
    <property type="term" value="F:mannose-6-phosphate isomerase activity"/>
    <property type="evidence" value="ECO:0007669"/>
    <property type="project" value="UniProtKB-EC"/>
</dbReference>
<dbReference type="InterPro" id="IPR014710">
    <property type="entry name" value="RmlC-like_jellyroll"/>
</dbReference>
<comment type="cofactor">
    <cofactor evidence="11 12">
        <name>Zn(2+)</name>
        <dbReference type="ChEBI" id="CHEBI:29105"/>
    </cofactor>
    <text evidence="11 12">Binds 1 zinc ion per subunit.</text>
</comment>
<name>A0AAX4HF37_9ASCO</name>
<feature type="binding site" evidence="11">
    <location>
        <position position="139"/>
    </location>
    <ligand>
        <name>Zn(2+)</name>
        <dbReference type="ChEBI" id="CHEBI:29105"/>
    </ligand>
</feature>
<feature type="domain" description="Phosphomannose isomerase type I C-terminal" evidence="15">
    <location>
        <begin position="342"/>
        <end position="390"/>
    </location>
</feature>
<dbReference type="Proteomes" id="UP001338582">
    <property type="component" value="Chromosome 6"/>
</dbReference>
<dbReference type="InterPro" id="IPR046457">
    <property type="entry name" value="PMI_typeI_cat"/>
</dbReference>
<reference evidence="18 19" key="1">
    <citation type="submission" date="2023-10" db="EMBL/GenBank/DDBJ databases">
        <title>Draft Genome Sequence of Candida saopaulonensis from a very Premature Infant with Sepsis.</title>
        <authorList>
            <person name="Ning Y."/>
            <person name="Dai R."/>
            <person name="Xiao M."/>
            <person name="Xu Y."/>
            <person name="Yan Q."/>
            <person name="Zhang L."/>
        </authorList>
    </citation>
    <scope>NUCLEOTIDE SEQUENCE [LARGE SCALE GENOMIC DNA]</scope>
    <source>
        <strain evidence="18 19">19XY460</strain>
    </source>
</reference>
<proteinExistence type="inferred from homology"/>
<dbReference type="PANTHER" id="PTHR10309">
    <property type="entry name" value="MANNOSE-6-PHOSPHATE ISOMERASE"/>
    <property type="match status" value="1"/>
</dbReference>
<feature type="active site" evidence="10">
    <location>
        <position position="298"/>
    </location>
</feature>
<organism evidence="18 19">
    <name type="scientific">Australozyma saopauloensis</name>
    <dbReference type="NCBI Taxonomy" id="291208"/>
    <lineage>
        <taxon>Eukaryota</taxon>
        <taxon>Fungi</taxon>
        <taxon>Dikarya</taxon>
        <taxon>Ascomycota</taxon>
        <taxon>Saccharomycotina</taxon>
        <taxon>Pichiomycetes</taxon>
        <taxon>Metschnikowiaceae</taxon>
        <taxon>Australozyma</taxon>
    </lineage>
</organism>
<comment type="function">
    <text evidence="2">Involved in the synthesis of the GDP-mannose and dolichol-phosphate-mannose required for a number of critical mannosyl transfer reactions.</text>
</comment>
<evidence type="ECO:0000256" key="9">
    <source>
        <dbReference type="ARBA" id="ARBA00023235"/>
    </source>
</evidence>
<dbReference type="InterPro" id="IPR018050">
    <property type="entry name" value="Pmannose_isomerase-type1_CS"/>
</dbReference>
<dbReference type="PROSITE" id="PS00966">
    <property type="entry name" value="PMI_I_2"/>
    <property type="match status" value="1"/>
</dbReference>
<evidence type="ECO:0000259" key="15">
    <source>
        <dbReference type="Pfam" id="PF01238"/>
    </source>
</evidence>
<evidence type="ECO:0000256" key="4">
    <source>
        <dbReference type="ARBA" id="ARBA00010772"/>
    </source>
</evidence>